<dbReference type="InterPro" id="IPR029063">
    <property type="entry name" value="SAM-dependent_MTases_sf"/>
</dbReference>
<dbReference type="SUPFAM" id="SSF53335">
    <property type="entry name" value="S-adenosyl-L-methionine-dependent methyltransferases"/>
    <property type="match status" value="1"/>
</dbReference>
<evidence type="ECO:0000313" key="3">
    <source>
        <dbReference type="EMBL" id="ACY14141.1"/>
    </source>
</evidence>
<evidence type="ECO:0000313" key="4">
    <source>
        <dbReference type="Proteomes" id="UP000001880"/>
    </source>
</evidence>
<feature type="compositionally biased region" description="Gly residues" evidence="1">
    <location>
        <begin position="85"/>
        <end position="99"/>
    </location>
</feature>
<name>D0LW07_HALO1</name>
<accession>D0LW07</accession>
<feature type="region of interest" description="Disordered" evidence="1">
    <location>
        <begin position="1"/>
        <end position="40"/>
    </location>
</feature>
<proteinExistence type="predicted"/>
<dbReference type="Gene3D" id="3.40.50.150">
    <property type="entry name" value="Vaccinia Virus protein VP39"/>
    <property type="match status" value="1"/>
</dbReference>
<dbReference type="HOGENOM" id="CLU_729134_0_0_7"/>
<evidence type="ECO:0000259" key="2">
    <source>
        <dbReference type="Pfam" id="PF08241"/>
    </source>
</evidence>
<feature type="region of interest" description="Disordered" evidence="1">
    <location>
        <begin position="82"/>
        <end position="101"/>
    </location>
</feature>
<dbReference type="RefSeq" id="WP_012826749.1">
    <property type="nucleotide sequence ID" value="NC_013440.1"/>
</dbReference>
<dbReference type="Pfam" id="PF08241">
    <property type="entry name" value="Methyltransf_11"/>
    <property type="match status" value="1"/>
</dbReference>
<dbReference type="OrthoDB" id="9790710at2"/>
<protein>
    <recommendedName>
        <fullName evidence="2">Methyltransferase type 11 domain-containing protein</fullName>
    </recommendedName>
</protein>
<keyword evidence="4" id="KW-1185">Reference proteome</keyword>
<dbReference type="eggNOG" id="COG4627">
    <property type="taxonomic scope" value="Bacteria"/>
</dbReference>
<organism evidence="3 4">
    <name type="scientific">Haliangium ochraceum (strain DSM 14365 / JCM 11303 / SMP-2)</name>
    <dbReference type="NCBI Taxonomy" id="502025"/>
    <lineage>
        <taxon>Bacteria</taxon>
        <taxon>Pseudomonadati</taxon>
        <taxon>Myxococcota</taxon>
        <taxon>Polyangia</taxon>
        <taxon>Haliangiales</taxon>
        <taxon>Kofleriaceae</taxon>
        <taxon>Haliangium</taxon>
    </lineage>
</organism>
<reference evidence="3 4" key="1">
    <citation type="journal article" date="2010" name="Stand. Genomic Sci.">
        <title>Complete genome sequence of Haliangium ochraceum type strain (SMP-2).</title>
        <authorList>
            <consortium name="US DOE Joint Genome Institute (JGI-PGF)"/>
            <person name="Ivanova N."/>
            <person name="Daum C."/>
            <person name="Lang E."/>
            <person name="Abt B."/>
            <person name="Kopitz M."/>
            <person name="Saunders E."/>
            <person name="Lapidus A."/>
            <person name="Lucas S."/>
            <person name="Glavina Del Rio T."/>
            <person name="Nolan M."/>
            <person name="Tice H."/>
            <person name="Copeland A."/>
            <person name="Cheng J.F."/>
            <person name="Chen F."/>
            <person name="Bruce D."/>
            <person name="Goodwin L."/>
            <person name="Pitluck S."/>
            <person name="Mavromatis K."/>
            <person name="Pati A."/>
            <person name="Mikhailova N."/>
            <person name="Chen A."/>
            <person name="Palaniappan K."/>
            <person name="Land M."/>
            <person name="Hauser L."/>
            <person name="Chang Y.J."/>
            <person name="Jeffries C.D."/>
            <person name="Detter J.C."/>
            <person name="Brettin T."/>
            <person name="Rohde M."/>
            <person name="Goker M."/>
            <person name="Bristow J."/>
            <person name="Markowitz V."/>
            <person name="Eisen J.A."/>
            <person name="Hugenholtz P."/>
            <person name="Kyrpides N.C."/>
            <person name="Klenk H.P."/>
        </authorList>
    </citation>
    <scope>NUCLEOTIDE SEQUENCE [LARGE SCALE GENOMIC DNA]</scope>
    <source>
        <strain evidence="4">DSM 14365 / CIP 107738 / JCM 11303 / AJ 13395 / SMP-2</strain>
    </source>
</reference>
<dbReference type="GO" id="GO:0008757">
    <property type="term" value="F:S-adenosylmethionine-dependent methyltransferase activity"/>
    <property type="evidence" value="ECO:0007669"/>
    <property type="project" value="InterPro"/>
</dbReference>
<sequence length="379" mass="41816">MSIISKAAKWAKRTKRNINGGAKQGAQGKREGGEAGAGKHTSVEAIATAAVGAATKAAAAAEAAAAAAARAAELAEAASAKAGAEGAGKGAGKGAAKGEGGSDDIPARYLRLARRDWQQDLEKNGFFENAYRAGYSKQTLKERRFINFGPGSFFHKYWQNADRLYAGRTWSEQRGKGYKMKIDIDWNLLACEPVAVEDDSIAVCYCSHLVEHAWDDAVKFFFRDVFRILQPGGVFRVTCPDADLGIRAWQNDDRYFFLRYAGRPVAFGLLNDTSLVTHPENSFHLRAQEAEGFMQKFDDPYEALSEASRLSDRDLQNKVAAHVNWFNRSKLRAFLGEAGFTEIHDSSYSQSSVPVLRDVRYFDKTDPHMTCYIEARKTI</sequence>
<dbReference type="Proteomes" id="UP000001880">
    <property type="component" value="Chromosome"/>
</dbReference>
<dbReference type="STRING" id="502025.Hoch_1591"/>
<feature type="domain" description="Methyltransferase type 11" evidence="2">
    <location>
        <begin position="175"/>
        <end position="235"/>
    </location>
</feature>
<dbReference type="InterPro" id="IPR013216">
    <property type="entry name" value="Methyltransf_11"/>
</dbReference>
<dbReference type="KEGG" id="hoh:Hoch_1591"/>
<gene>
    <name evidence="3" type="ordered locus">Hoch_1591</name>
</gene>
<dbReference type="EMBL" id="CP001804">
    <property type="protein sequence ID" value="ACY14141.1"/>
    <property type="molecule type" value="Genomic_DNA"/>
</dbReference>
<evidence type="ECO:0000256" key="1">
    <source>
        <dbReference type="SAM" id="MobiDB-lite"/>
    </source>
</evidence>
<dbReference type="AlphaFoldDB" id="D0LW07"/>